<name>A0A928VY72_9CYAN</name>
<evidence type="ECO:0000313" key="2">
    <source>
        <dbReference type="Proteomes" id="UP000621799"/>
    </source>
</evidence>
<protein>
    <submittedName>
        <fullName evidence="1">DUF1800 family protein</fullName>
    </submittedName>
</protein>
<dbReference type="Proteomes" id="UP000621799">
    <property type="component" value="Unassembled WGS sequence"/>
</dbReference>
<dbReference type="InterPro" id="IPR014917">
    <property type="entry name" value="DUF1800"/>
</dbReference>
<dbReference type="Pfam" id="PF08811">
    <property type="entry name" value="DUF1800"/>
    <property type="match status" value="1"/>
</dbReference>
<accession>A0A928VY72</accession>
<comment type="caution">
    <text evidence="1">The sequence shown here is derived from an EMBL/GenBank/DDBJ whole genome shotgun (WGS) entry which is preliminary data.</text>
</comment>
<organism evidence="1 2">
    <name type="scientific">Zarconia navalis LEGE 11467</name>
    <dbReference type="NCBI Taxonomy" id="1828826"/>
    <lineage>
        <taxon>Bacteria</taxon>
        <taxon>Bacillati</taxon>
        <taxon>Cyanobacteriota</taxon>
        <taxon>Cyanophyceae</taxon>
        <taxon>Oscillatoriophycideae</taxon>
        <taxon>Oscillatoriales</taxon>
        <taxon>Oscillatoriales incertae sedis</taxon>
        <taxon>Zarconia</taxon>
        <taxon>Zarconia navalis</taxon>
    </lineage>
</organism>
<dbReference type="EMBL" id="JADEXN010000199">
    <property type="protein sequence ID" value="MBE9041463.1"/>
    <property type="molecule type" value="Genomic_DNA"/>
</dbReference>
<reference evidence="1" key="1">
    <citation type="submission" date="2020-10" db="EMBL/GenBank/DDBJ databases">
        <authorList>
            <person name="Castelo-Branco R."/>
            <person name="Eusebio N."/>
            <person name="Adriana R."/>
            <person name="Vieira A."/>
            <person name="Brugerolle De Fraissinette N."/>
            <person name="Rezende De Castro R."/>
            <person name="Schneider M.P."/>
            <person name="Vasconcelos V."/>
            <person name="Leao P.N."/>
        </authorList>
    </citation>
    <scope>NUCLEOTIDE SEQUENCE</scope>
    <source>
        <strain evidence="1">LEGE 11467</strain>
    </source>
</reference>
<keyword evidence="2" id="KW-1185">Reference proteome</keyword>
<proteinExistence type="predicted"/>
<sequence length="105" mass="11548">TQEPKFGRVVSNLTQLSMPLFGCRTPDGYPNTEEAWLSPDATIRRVNVAIAIAKGRFGNNEEVEPESLSRTLGNAFSDNTQETIASSPKSLRSSLILGSPEMMYR</sequence>
<gene>
    <name evidence="1" type="ORF">IQ235_11790</name>
</gene>
<feature type="non-terminal residue" evidence="1">
    <location>
        <position position="1"/>
    </location>
</feature>
<evidence type="ECO:0000313" key="1">
    <source>
        <dbReference type="EMBL" id="MBE9041463.1"/>
    </source>
</evidence>
<dbReference type="AlphaFoldDB" id="A0A928VY72"/>
<dbReference type="RefSeq" id="WP_264321671.1">
    <property type="nucleotide sequence ID" value="NZ_JADEXN010000199.1"/>
</dbReference>